<keyword evidence="2 3" id="KW-0808">Transferase</keyword>
<dbReference type="PANTHER" id="PTHR43542">
    <property type="entry name" value="METHYLTRANSFERASE"/>
    <property type="match status" value="1"/>
</dbReference>
<dbReference type="AlphaFoldDB" id="A0A1W1BDE1"/>
<reference evidence="3" key="1">
    <citation type="submission" date="2016-10" db="EMBL/GenBank/DDBJ databases">
        <authorList>
            <person name="de Groot N.N."/>
        </authorList>
    </citation>
    <scope>NUCLEOTIDE SEQUENCE</scope>
</reference>
<dbReference type="EMBL" id="FPHB01000016">
    <property type="protein sequence ID" value="SFV51507.1"/>
    <property type="molecule type" value="Genomic_DNA"/>
</dbReference>
<organism evidence="3">
    <name type="scientific">hydrothermal vent metagenome</name>
    <dbReference type="NCBI Taxonomy" id="652676"/>
    <lineage>
        <taxon>unclassified sequences</taxon>
        <taxon>metagenomes</taxon>
        <taxon>ecological metagenomes</taxon>
    </lineage>
</organism>
<name>A0A1W1BDE1_9ZZZZ</name>
<dbReference type="EC" id="2.1.1.-" evidence="3"/>
<evidence type="ECO:0000256" key="2">
    <source>
        <dbReference type="ARBA" id="ARBA00022679"/>
    </source>
</evidence>
<dbReference type="InterPro" id="IPR029063">
    <property type="entry name" value="SAM-dependent_MTases_sf"/>
</dbReference>
<dbReference type="GO" id="GO:0008168">
    <property type="term" value="F:methyltransferase activity"/>
    <property type="evidence" value="ECO:0007669"/>
    <property type="project" value="UniProtKB-KW"/>
</dbReference>
<proteinExistence type="predicted"/>
<evidence type="ECO:0000256" key="1">
    <source>
        <dbReference type="ARBA" id="ARBA00022603"/>
    </source>
</evidence>
<dbReference type="InterPro" id="IPR004398">
    <property type="entry name" value="RNA_MeTrfase_RsmD"/>
</dbReference>
<dbReference type="PANTHER" id="PTHR43542:SF1">
    <property type="entry name" value="METHYLTRANSFERASE"/>
    <property type="match status" value="1"/>
</dbReference>
<dbReference type="PIRSF" id="PIRSF004553">
    <property type="entry name" value="CHP00095"/>
    <property type="match status" value="1"/>
</dbReference>
<keyword evidence="1 3" id="KW-0489">Methyltransferase</keyword>
<evidence type="ECO:0000313" key="3">
    <source>
        <dbReference type="EMBL" id="SFV51507.1"/>
    </source>
</evidence>
<dbReference type="Gene3D" id="3.40.50.150">
    <property type="entry name" value="Vaccinia Virus protein VP39"/>
    <property type="match status" value="1"/>
</dbReference>
<dbReference type="Pfam" id="PF03602">
    <property type="entry name" value="Cons_hypoth95"/>
    <property type="match status" value="1"/>
</dbReference>
<protein>
    <submittedName>
        <fullName evidence="3">Ribosomal RNA small subunit methyltransferase D</fullName>
        <ecNumber evidence="3">2.1.1.-</ecNumber>
    </submittedName>
</protein>
<dbReference type="CDD" id="cd02440">
    <property type="entry name" value="AdoMet_MTases"/>
    <property type="match status" value="1"/>
</dbReference>
<dbReference type="NCBIfam" id="TIGR00095">
    <property type="entry name" value="16S rRNA (guanine(966)-N(2))-methyltransferase RsmD"/>
    <property type="match status" value="1"/>
</dbReference>
<dbReference type="SUPFAM" id="SSF53335">
    <property type="entry name" value="S-adenosyl-L-methionine-dependent methyltransferases"/>
    <property type="match status" value="1"/>
</dbReference>
<accession>A0A1W1BDE1</accession>
<sequence>MAKERYFTKRIVAGKFKGKELILPSKKTTRSSKAIVLESFFNTIQFDIIDATFVEVFSGSGSIGLEALSRGAKEVLFMEKDKEALRILKHNIDKLDPNSCEVYSGDSFITIDQIIARLKRENKDAYFYIDPPFSIREGFEDIYDNMIELIAKLPKEIVRLITIEHMTGLELPQEIGPYSKKKSKKFGKTSLTYYNITEVE</sequence>
<dbReference type="GO" id="GO:0031167">
    <property type="term" value="P:rRNA methylation"/>
    <property type="evidence" value="ECO:0007669"/>
    <property type="project" value="InterPro"/>
</dbReference>
<gene>
    <name evidence="3" type="ORF">MNB_SM-7-322</name>
</gene>